<dbReference type="Pfam" id="PF02518">
    <property type="entry name" value="HATPase_c"/>
    <property type="match status" value="1"/>
</dbReference>
<dbReference type="GO" id="GO:0000155">
    <property type="term" value="F:phosphorelay sensor kinase activity"/>
    <property type="evidence" value="ECO:0007669"/>
    <property type="project" value="InterPro"/>
</dbReference>
<dbReference type="SUPFAM" id="SSF55785">
    <property type="entry name" value="PYP-like sensor domain (PAS domain)"/>
    <property type="match status" value="1"/>
</dbReference>
<dbReference type="SMART" id="SM00388">
    <property type="entry name" value="HisKA"/>
    <property type="match status" value="1"/>
</dbReference>
<dbReference type="InterPro" id="IPR003594">
    <property type="entry name" value="HATPase_dom"/>
</dbReference>
<dbReference type="InterPro" id="IPR003661">
    <property type="entry name" value="HisK_dim/P_dom"/>
</dbReference>
<dbReference type="InterPro" id="IPR005467">
    <property type="entry name" value="His_kinase_dom"/>
</dbReference>
<name>A0A831UDU2_GEOME</name>
<accession>A0A831UDU2</accession>
<organism evidence="5">
    <name type="scientific">Geobacter metallireducens</name>
    <dbReference type="NCBI Taxonomy" id="28232"/>
    <lineage>
        <taxon>Bacteria</taxon>
        <taxon>Pseudomonadati</taxon>
        <taxon>Thermodesulfobacteriota</taxon>
        <taxon>Desulfuromonadia</taxon>
        <taxon>Geobacterales</taxon>
        <taxon>Geobacteraceae</taxon>
        <taxon>Geobacter</taxon>
    </lineage>
</organism>
<dbReference type="Gene3D" id="3.30.565.10">
    <property type="entry name" value="Histidine kinase-like ATPase, C-terminal domain"/>
    <property type="match status" value="1"/>
</dbReference>
<dbReference type="EC" id="2.7.13.3" evidence="2"/>
<dbReference type="EMBL" id="DSOV01000056">
    <property type="protein sequence ID" value="HEN43232.1"/>
    <property type="molecule type" value="Genomic_DNA"/>
</dbReference>
<comment type="catalytic activity">
    <reaction evidence="1">
        <text>ATP + protein L-histidine = ADP + protein N-phospho-L-histidine.</text>
        <dbReference type="EC" id="2.7.13.3"/>
    </reaction>
</comment>
<comment type="caution">
    <text evidence="5">The sequence shown here is derived from an EMBL/GenBank/DDBJ whole genome shotgun (WGS) entry which is preliminary data.</text>
</comment>
<dbReference type="PANTHER" id="PTHR43065">
    <property type="entry name" value="SENSOR HISTIDINE KINASE"/>
    <property type="match status" value="1"/>
</dbReference>
<evidence type="ECO:0000259" key="4">
    <source>
        <dbReference type="PROSITE" id="PS50109"/>
    </source>
</evidence>
<protein>
    <recommendedName>
        <fullName evidence="2">histidine kinase</fullName>
        <ecNumber evidence="2">2.7.13.3</ecNumber>
    </recommendedName>
</protein>
<evidence type="ECO:0000256" key="3">
    <source>
        <dbReference type="ARBA" id="ARBA00022553"/>
    </source>
</evidence>
<dbReference type="PROSITE" id="PS50109">
    <property type="entry name" value="HIS_KIN"/>
    <property type="match status" value="1"/>
</dbReference>
<reference evidence="5" key="1">
    <citation type="journal article" date="2020" name="mSystems">
        <title>Genome- and Community-Level Interaction Insights into Carbon Utilization and Element Cycling Functions of Hydrothermarchaeota in Hydrothermal Sediment.</title>
        <authorList>
            <person name="Zhou Z."/>
            <person name="Liu Y."/>
            <person name="Xu W."/>
            <person name="Pan J."/>
            <person name="Luo Z.H."/>
            <person name="Li M."/>
        </authorList>
    </citation>
    <scope>NUCLEOTIDE SEQUENCE [LARGE SCALE GENOMIC DNA]</scope>
    <source>
        <strain evidence="5">SpSt-349</strain>
    </source>
</reference>
<dbReference type="InterPro" id="IPR013656">
    <property type="entry name" value="PAS_4"/>
</dbReference>
<dbReference type="Gene3D" id="3.30.450.20">
    <property type="entry name" value="PAS domain"/>
    <property type="match status" value="1"/>
</dbReference>
<dbReference type="InterPro" id="IPR035965">
    <property type="entry name" value="PAS-like_dom_sf"/>
</dbReference>
<dbReference type="SUPFAM" id="SSF55874">
    <property type="entry name" value="ATPase domain of HSP90 chaperone/DNA topoisomerase II/histidine kinase"/>
    <property type="match status" value="1"/>
</dbReference>
<keyword evidence="3" id="KW-0597">Phosphoprotein</keyword>
<sequence>MAEVKRTRIDEQSLERLLGLESSKIGFYAEVKQKIQELEAANLGLRSKTSELQAVFDAIGDALVVYDHHGLVQHRNHVCPLLFPTQTLGGRPCRALFHPDTDHSPDQCPVERALAGESTQISFTTSKGGNETRYFDVSATPIDDPNGRPRALVFIRDVTDKRLNELHLMQTEKLSSIGMLAAGVAHEINNPLTSVAGYAEALLRRFRDTPGLTEDPRLADFKKYLEVIIRESYRCKGIIDSLLSFSRKSDGSVGDVDVNGVLREVLQLVRHKSRFETIEIQESFQEGLPLIQGDAAGLRQVFLNLTLNALQSIEGSGVVEIVTRSSGDTVSATIRDTGCGIPPALLDQIWDPFFTTKDVGKGLGLGLAVTYNIIKKHGGEIRVESTQGKGSKFTVRLPVCQG</sequence>
<evidence type="ECO:0000313" key="5">
    <source>
        <dbReference type="EMBL" id="HEN43232.1"/>
    </source>
</evidence>
<dbReference type="InterPro" id="IPR036890">
    <property type="entry name" value="HATPase_C_sf"/>
</dbReference>
<evidence type="ECO:0000256" key="2">
    <source>
        <dbReference type="ARBA" id="ARBA00012438"/>
    </source>
</evidence>
<dbReference type="Pfam" id="PF08448">
    <property type="entry name" value="PAS_4"/>
    <property type="match status" value="1"/>
</dbReference>
<dbReference type="AlphaFoldDB" id="A0A831UDU2"/>
<evidence type="ECO:0000256" key="1">
    <source>
        <dbReference type="ARBA" id="ARBA00000085"/>
    </source>
</evidence>
<keyword evidence="5" id="KW-0418">Kinase</keyword>
<dbReference type="Pfam" id="PF00512">
    <property type="entry name" value="HisKA"/>
    <property type="match status" value="1"/>
</dbReference>
<dbReference type="CDD" id="cd00082">
    <property type="entry name" value="HisKA"/>
    <property type="match status" value="1"/>
</dbReference>
<dbReference type="PRINTS" id="PR00344">
    <property type="entry name" value="BCTRLSENSOR"/>
</dbReference>
<dbReference type="InterPro" id="IPR004358">
    <property type="entry name" value="Sig_transdc_His_kin-like_C"/>
</dbReference>
<proteinExistence type="predicted"/>
<dbReference type="PANTHER" id="PTHR43065:SF42">
    <property type="entry name" value="TWO-COMPONENT SENSOR PPRA"/>
    <property type="match status" value="1"/>
</dbReference>
<keyword evidence="5" id="KW-0808">Transferase</keyword>
<dbReference type="SUPFAM" id="SSF47384">
    <property type="entry name" value="Homodimeric domain of signal transducing histidine kinase"/>
    <property type="match status" value="1"/>
</dbReference>
<dbReference type="Gene3D" id="1.10.287.130">
    <property type="match status" value="1"/>
</dbReference>
<dbReference type="InterPro" id="IPR036097">
    <property type="entry name" value="HisK_dim/P_sf"/>
</dbReference>
<feature type="domain" description="Histidine kinase" evidence="4">
    <location>
        <begin position="183"/>
        <end position="401"/>
    </location>
</feature>
<dbReference type="SMART" id="SM00387">
    <property type="entry name" value="HATPase_c"/>
    <property type="match status" value="1"/>
</dbReference>
<gene>
    <name evidence="5" type="ORF">ENQ87_12830</name>
</gene>